<feature type="transmembrane region" description="Helical" evidence="1">
    <location>
        <begin position="52"/>
        <end position="70"/>
    </location>
</feature>
<dbReference type="Proteomes" id="UP000196228">
    <property type="component" value="Chromosome"/>
</dbReference>
<proteinExistence type="predicted"/>
<keyword evidence="1" id="KW-1133">Transmembrane helix</keyword>
<accession>A0A1Y0I1K4</accession>
<feature type="transmembrane region" description="Helical" evidence="1">
    <location>
        <begin position="77"/>
        <end position="97"/>
    </location>
</feature>
<keyword evidence="1" id="KW-0472">Membrane</keyword>
<dbReference type="OrthoDB" id="5119582at2"/>
<protein>
    <submittedName>
        <fullName evidence="2">Uncharacterized protein</fullName>
    </submittedName>
</protein>
<dbReference type="AlphaFoldDB" id="A0A1Y0I1K4"/>
<gene>
    <name evidence="2" type="ORF">CBR64_19390</name>
</gene>
<reference evidence="2 3" key="1">
    <citation type="submission" date="2017-05" db="EMBL/GenBank/DDBJ databases">
        <authorList>
            <person name="Song R."/>
            <person name="Chenine A.L."/>
            <person name="Ruprecht R.M."/>
        </authorList>
    </citation>
    <scope>NUCLEOTIDE SEQUENCE [LARGE SCALE GENOMIC DNA]</scope>
    <source>
        <strain evidence="2 3">PSBB019</strain>
    </source>
</reference>
<evidence type="ECO:0000256" key="1">
    <source>
        <dbReference type="SAM" id="Phobius"/>
    </source>
</evidence>
<keyword evidence="1" id="KW-0812">Transmembrane</keyword>
<evidence type="ECO:0000313" key="3">
    <source>
        <dbReference type="Proteomes" id="UP000196228"/>
    </source>
</evidence>
<dbReference type="EMBL" id="CP021383">
    <property type="protein sequence ID" value="ARU53273.1"/>
    <property type="molecule type" value="Genomic_DNA"/>
</dbReference>
<organism evidence="2 3">
    <name type="scientific">Cellulosimicrobium cellulans</name>
    <name type="common">Arthrobacter luteus</name>
    <dbReference type="NCBI Taxonomy" id="1710"/>
    <lineage>
        <taxon>Bacteria</taxon>
        <taxon>Bacillati</taxon>
        <taxon>Actinomycetota</taxon>
        <taxon>Actinomycetes</taxon>
        <taxon>Micrococcales</taxon>
        <taxon>Promicromonosporaceae</taxon>
        <taxon>Cellulosimicrobium</taxon>
    </lineage>
</organism>
<dbReference type="KEGG" id="cceu:CBR64_19390"/>
<name>A0A1Y0I1K4_CELCE</name>
<sequence>MAAPARRPQGRWVLVVRLLWVAGFLVGTTTHVLDLTAGGTGVYAGFPPAVRAFWVSLTLLDPLVVLLLVLRRRAAVPLGVAVMVADVAVNATVAARVDGLAPWGLVNQSLFCVLVLATARVLWRADEPGARGQDRRAVGGPA</sequence>
<evidence type="ECO:0000313" key="2">
    <source>
        <dbReference type="EMBL" id="ARU53273.1"/>
    </source>
</evidence>
<feature type="transmembrane region" description="Helical" evidence="1">
    <location>
        <begin position="12"/>
        <end position="32"/>
    </location>
</feature>
<dbReference type="RefSeq" id="WP_087472190.1">
    <property type="nucleotide sequence ID" value="NZ_CP021383.1"/>
</dbReference>
<feature type="transmembrane region" description="Helical" evidence="1">
    <location>
        <begin position="103"/>
        <end position="123"/>
    </location>
</feature>